<evidence type="ECO:0000313" key="1">
    <source>
        <dbReference type="EMBL" id="KAK7047470.1"/>
    </source>
</evidence>
<gene>
    <name evidence="1" type="ORF">VNI00_006701</name>
</gene>
<dbReference type="AlphaFoldDB" id="A0AAW0D773"/>
<organism evidence="1 2">
    <name type="scientific">Paramarasmius palmivorus</name>
    <dbReference type="NCBI Taxonomy" id="297713"/>
    <lineage>
        <taxon>Eukaryota</taxon>
        <taxon>Fungi</taxon>
        <taxon>Dikarya</taxon>
        <taxon>Basidiomycota</taxon>
        <taxon>Agaricomycotina</taxon>
        <taxon>Agaricomycetes</taxon>
        <taxon>Agaricomycetidae</taxon>
        <taxon>Agaricales</taxon>
        <taxon>Marasmiineae</taxon>
        <taxon>Marasmiaceae</taxon>
        <taxon>Paramarasmius</taxon>
    </lineage>
</organism>
<dbReference type="Proteomes" id="UP001383192">
    <property type="component" value="Unassembled WGS sequence"/>
</dbReference>
<protein>
    <submittedName>
        <fullName evidence="1">Uncharacterized protein</fullName>
    </submittedName>
</protein>
<dbReference type="EMBL" id="JAYKXP010000020">
    <property type="protein sequence ID" value="KAK7047470.1"/>
    <property type="molecule type" value="Genomic_DNA"/>
</dbReference>
<reference evidence="1 2" key="1">
    <citation type="submission" date="2024-01" db="EMBL/GenBank/DDBJ databases">
        <title>A draft genome for a cacao thread blight-causing isolate of Paramarasmius palmivorus.</title>
        <authorList>
            <person name="Baruah I.K."/>
            <person name="Bukari Y."/>
            <person name="Amoako-Attah I."/>
            <person name="Meinhardt L.W."/>
            <person name="Bailey B.A."/>
            <person name="Cohen S.P."/>
        </authorList>
    </citation>
    <scope>NUCLEOTIDE SEQUENCE [LARGE SCALE GENOMIC DNA]</scope>
    <source>
        <strain evidence="1 2">GH-12</strain>
    </source>
</reference>
<sequence>MCRGLKDMQDTKYFSLLRALAGDTMTSLELYWISPIGASFLPNASAPVKGILLLSPRLKHLSLTAGIHWIGEEALQLEQLLAYLPPQVLNLSTLSITMHCMDFVLDWLSKTMAFPSLTHLYLRFKDGFDVDVLQRFLDTSVRSVKWLFIDRVLDELDPMFDNEEEFMPCLNLANLTHLQSIQLSFPDHRYFIRPIINMVRSIPPVARLTSIVLLSVYTEGQPIEQLLDLWIVLDAFLASDSHEALQQVVVRPQLGPYFGKCREKGILVDAENRYPLKKRWDVACARAYSDSY</sequence>
<accession>A0AAW0D773</accession>
<evidence type="ECO:0000313" key="2">
    <source>
        <dbReference type="Proteomes" id="UP001383192"/>
    </source>
</evidence>
<keyword evidence="2" id="KW-1185">Reference proteome</keyword>
<name>A0AAW0D773_9AGAR</name>
<proteinExistence type="predicted"/>
<comment type="caution">
    <text evidence="1">The sequence shown here is derived from an EMBL/GenBank/DDBJ whole genome shotgun (WGS) entry which is preliminary data.</text>
</comment>